<reference evidence="7" key="1">
    <citation type="journal article" date="2023" name="Mol. Phylogenet. Evol.">
        <title>Genome-scale phylogeny and comparative genomics of the fungal order Sordariales.</title>
        <authorList>
            <person name="Hensen N."/>
            <person name="Bonometti L."/>
            <person name="Westerberg I."/>
            <person name="Brannstrom I.O."/>
            <person name="Guillou S."/>
            <person name="Cros-Aarteil S."/>
            <person name="Calhoun S."/>
            <person name="Haridas S."/>
            <person name="Kuo A."/>
            <person name="Mondo S."/>
            <person name="Pangilinan J."/>
            <person name="Riley R."/>
            <person name="LaButti K."/>
            <person name="Andreopoulos B."/>
            <person name="Lipzen A."/>
            <person name="Chen C."/>
            <person name="Yan M."/>
            <person name="Daum C."/>
            <person name="Ng V."/>
            <person name="Clum A."/>
            <person name="Steindorff A."/>
            <person name="Ohm R.A."/>
            <person name="Martin F."/>
            <person name="Silar P."/>
            <person name="Natvig D.O."/>
            <person name="Lalanne C."/>
            <person name="Gautier V."/>
            <person name="Ament-Velasquez S.L."/>
            <person name="Kruys A."/>
            <person name="Hutchinson M.I."/>
            <person name="Powell A.J."/>
            <person name="Barry K."/>
            <person name="Miller A.N."/>
            <person name="Grigoriev I.V."/>
            <person name="Debuchy R."/>
            <person name="Gladieux P."/>
            <person name="Hiltunen Thoren M."/>
            <person name="Johannesson H."/>
        </authorList>
    </citation>
    <scope>NUCLEOTIDE SEQUENCE</scope>
    <source>
        <strain evidence="7">CBS 990.96</strain>
    </source>
</reference>
<evidence type="ECO:0000256" key="3">
    <source>
        <dbReference type="ARBA" id="ARBA00022490"/>
    </source>
</evidence>
<feature type="region of interest" description="Disordered" evidence="4">
    <location>
        <begin position="1"/>
        <end position="25"/>
    </location>
</feature>
<feature type="domain" description="NAA35-like TPR repeats" evidence="6">
    <location>
        <begin position="369"/>
        <end position="701"/>
    </location>
</feature>
<dbReference type="PANTHER" id="PTHR21373">
    <property type="entry name" value="GLUCOSE REPRESSIBLE PROTEIN MAK10"/>
    <property type="match status" value="1"/>
</dbReference>
<name>A0AAN7BNA1_9PEZI</name>
<dbReference type="Proteomes" id="UP001301958">
    <property type="component" value="Unassembled WGS sequence"/>
</dbReference>
<dbReference type="Pfam" id="PF04112">
    <property type="entry name" value="Mak10"/>
    <property type="match status" value="1"/>
</dbReference>
<dbReference type="InterPro" id="IPR057983">
    <property type="entry name" value="NAA35-like_N"/>
</dbReference>
<gene>
    <name evidence="7" type="ORF">QBC38DRAFT_480508</name>
</gene>
<evidence type="ECO:0000259" key="6">
    <source>
        <dbReference type="Pfam" id="PF25789"/>
    </source>
</evidence>
<evidence type="ECO:0000256" key="4">
    <source>
        <dbReference type="SAM" id="MobiDB-lite"/>
    </source>
</evidence>
<evidence type="ECO:0000259" key="5">
    <source>
        <dbReference type="Pfam" id="PF04112"/>
    </source>
</evidence>
<feature type="compositionally biased region" description="Polar residues" evidence="4">
    <location>
        <begin position="10"/>
        <end position="25"/>
    </location>
</feature>
<sequence>MDSNIDDTQHSPAGSYQQRATSSGTLPNEFVGLSITNSQHLQLHHQAFADDYLQPPLPPPPPPPPAMGDNSGVIAFDITEKFRIAAQTLEPGELVKDGHFTLFESVGALEIMDPKMDSGFLAPGESLDEDYDVTRPLLPREVIGIIDRLLSLEMAWHLGHPLSQTLLTNVYIERMLNPEPMSLEEADFIRDRGAEKDPMHQVLRAYCLGLVKTCWFVNERIKQEHYHEEEDFVTNTYTRSLLEDIDADEIRDEIMEARKVVYNLRHRITDEVSWALGFRLELRSAFLRVIELSDLRSDPDSLSLPWSQMKSVWEAIEKSRHLGTPVPEAFSTKIQRRLASTMPPRPIVELSPDETYKHFKKLIADGIAVLDVLKYEDTQSLLNFVVTFQAQKPQPMVYIRTLLQSFLFKDMVILGRLSIRHILDADLCLIALPSARLLDRTNDLVEAPHHPHYAIAHQMELFRQRAAQSYLDIFRVFCQNRCRIRRTLFHSIHDWDAVHADALDIDSLLQHQLEEPHITYEKSGPLWNKPLSSWAYFYKLRIMEWCVQFGFELEIYAPDELPKMYYYLYWLTRTRVKLIEHFRIFVNSRYADYTAGIPNCLTVNTNVTENEFIRSRAYLNQAHFEAAATSDMAESLTLIYKALMKEKLIDSSPPQPYGNDALRFQFRMRGFARCDIPGLPEWEEYLSLDGPRYTSATMLEHAKHLLIETRRWLEGMCELSPDKSFTFNCHERWKEGVENILRSLIAMDELCGRLLELIELRGAGGLEGVVKVEIGKPKDWHHEFWAVPTLVELKGVEGGGKK</sequence>
<reference evidence="7" key="2">
    <citation type="submission" date="2023-05" db="EMBL/GenBank/DDBJ databases">
        <authorList>
            <consortium name="Lawrence Berkeley National Laboratory"/>
            <person name="Steindorff A."/>
            <person name="Hensen N."/>
            <person name="Bonometti L."/>
            <person name="Westerberg I."/>
            <person name="Brannstrom I.O."/>
            <person name="Guillou S."/>
            <person name="Cros-Aarteil S."/>
            <person name="Calhoun S."/>
            <person name="Haridas S."/>
            <person name="Kuo A."/>
            <person name="Mondo S."/>
            <person name="Pangilinan J."/>
            <person name="Riley R."/>
            <person name="Labutti K."/>
            <person name="Andreopoulos B."/>
            <person name="Lipzen A."/>
            <person name="Chen C."/>
            <person name="Yanf M."/>
            <person name="Daum C."/>
            <person name="Ng V."/>
            <person name="Clum A."/>
            <person name="Ohm R."/>
            <person name="Martin F."/>
            <person name="Silar P."/>
            <person name="Natvig D."/>
            <person name="Lalanne C."/>
            <person name="Gautier V."/>
            <person name="Ament-Velasquez S.L."/>
            <person name="Kruys A."/>
            <person name="Hutchinson M.I."/>
            <person name="Powell A.J."/>
            <person name="Barry K."/>
            <person name="Miller A.N."/>
            <person name="Grigoriev I.V."/>
            <person name="Debuchy R."/>
            <person name="Gladieux P."/>
            <person name="Thoren M.H."/>
            <person name="Johannesson H."/>
        </authorList>
    </citation>
    <scope>NUCLEOTIDE SEQUENCE</scope>
    <source>
        <strain evidence="7">CBS 990.96</strain>
    </source>
</reference>
<evidence type="ECO:0000313" key="7">
    <source>
        <dbReference type="EMBL" id="KAK4226484.1"/>
    </source>
</evidence>
<dbReference type="EMBL" id="MU865347">
    <property type="protein sequence ID" value="KAK4226484.1"/>
    <property type="molecule type" value="Genomic_DNA"/>
</dbReference>
<dbReference type="PANTHER" id="PTHR21373:SF0">
    <property type="entry name" value="N-ALPHA-ACETYLTRANSFERASE 35, NATC AUXILIARY SUBUNIT"/>
    <property type="match status" value="1"/>
</dbReference>
<dbReference type="Pfam" id="PF25789">
    <property type="entry name" value="TPR_NAA35"/>
    <property type="match status" value="1"/>
</dbReference>
<organism evidence="7 8">
    <name type="scientific">Podospora fimiseda</name>
    <dbReference type="NCBI Taxonomy" id="252190"/>
    <lineage>
        <taxon>Eukaryota</taxon>
        <taxon>Fungi</taxon>
        <taxon>Dikarya</taxon>
        <taxon>Ascomycota</taxon>
        <taxon>Pezizomycotina</taxon>
        <taxon>Sordariomycetes</taxon>
        <taxon>Sordariomycetidae</taxon>
        <taxon>Sordariales</taxon>
        <taxon>Podosporaceae</taxon>
        <taxon>Podospora</taxon>
    </lineage>
</organism>
<dbReference type="InterPro" id="IPR057982">
    <property type="entry name" value="TPR_NAA35"/>
</dbReference>
<accession>A0AAN7BNA1</accession>
<dbReference type="GO" id="GO:0031417">
    <property type="term" value="C:NatC complex"/>
    <property type="evidence" value="ECO:0007669"/>
    <property type="project" value="InterPro"/>
</dbReference>
<proteinExistence type="inferred from homology"/>
<protein>
    <submittedName>
        <fullName evidence="7">MAK10 subunit</fullName>
    </submittedName>
</protein>
<dbReference type="AlphaFoldDB" id="A0AAN7BNA1"/>
<evidence type="ECO:0000256" key="1">
    <source>
        <dbReference type="ARBA" id="ARBA00004496"/>
    </source>
</evidence>
<dbReference type="InterPro" id="IPR007244">
    <property type="entry name" value="Naa35_N"/>
</dbReference>
<comment type="caution">
    <text evidence="7">The sequence shown here is derived from an EMBL/GenBank/DDBJ whole genome shotgun (WGS) entry which is preliminary data.</text>
</comment>
<evidence type="ECO:0000313" key="8">
    <source>
        <dbReference type="Proteomes" id="UP001301958"/>
    </source>
</evidence>
<keyword evidence="3" id="KW-0963">Cytoplasm</keyword>
<comment type="subcellular location">
    <subcellularLocation>
        <location evidence="1">Cytoplasm</location>
    </subcellularLocation>
</comment>
<comment type="similarity">
    <text evidence="2">Belongs to the MAK10 family.</text>
</comment>
<keyword evidence="8" id="KW-1185">Reference proteome</keyword>
<evidence type="ECO:0000256" key="2">
    <source>
        <dbReference type="ARBA" id="ARBA00006289"/>
    </source>
</evidence>
<feature type="domain" description="NAA35-like N-terminal" evidence="5">
    <location>
        <begin position="91"/>
        <end position="251"/>
    </location>
</feature>